<dbReference type="HOGENOM" id="CLU_007263_2_0_1"/>
<feature type="region of interest" description="Disordered" evidence="1">
    <location>
        <begin position="676"/>
        <end position="718"/>
    </location>
</feature>
<dbReference type="Pfam" id="PF08728">
    <property type="entry name" value="CRT10"/>
    <property type="match status" value="2"/>
</dbReference>
<gene>
    <name evidence="2" type="ORF">PDE_03540</name>
</gene>
<feature type="compositionally biased region" description="Low complexity" evidence="1">
    <location>
        <begin position="644"/>
        <end position="657"/>
    </location>
</feature>
<accession>S7ZE73</accession>
<dbReference type="eggNOG" id="ENOG502S49J">
    <property type="taxonomic scope" value="Eukaryota"/>
</dbReference>
<dbReference type="SUPFAM" id="SSF50978">
    <property type="entry name" value="WD40 repeat-like"/>
    <property type="match status" value="1"/>
</dbReference>
<feature type="region of interest" description="Disordered" evidence="1">
    <location>
        <begin position="408"/>
        <end position="438"/>
    </location>
</feature>
<protein>
    <submittedName>
        <fullName evidence="2">Uncharacterized protein</fullName>
    </submittedName>
</protein>
<dbReference type="STRING" id="933388.S7ZE73"/>
<dbReference type="PhylomeDB" id="S7ZE73"/>
<feature type="compositionally biased region" description="Acidic residues" evidence="1">
    <location>
        <begin position="421"/>
        <end position="434"/>
    </location>
</feature>
<keyword evidence="3" id="KW-1185">Reference proteome</keyword>
<dbReference type="Proteomes" id="UP000019376">
    <property type="component" value="Unassembled WGS sequence"/>
</dbReference>
<evidence type="ECO:0000256" key="1">
    <source>
        <dbReference type="SAM" id="MobiDB-lite"/>
    </source>
</evidence>
<name>S7ZE73_PENO1</name>
<dbReference type="OrthoDB" id="5591786at2759"/>
<evidence type="ECO:0000313" key="3">
    <source>
        <dbReference type="Proteomes" id="UP000019376"/>
    </source>
</evidence>
<feature type="region of interest" description="Disordered" evidence="1">
    <location>
        <begin position="1"/>
        <end position="21"/>
    </location>
</feature>
<dbReference type="InterPro" id="IPR036322">
    <property type="entry name" value="WD40_repeat_dom_sf"/>
</dbReference>
<feature type="region of interest" description="Disordered" evidence="1">
    <location>
        <begin position="638"/>
        <end position="662"/>
    </location>
</feature>
<reference evidence="2 3" key="1">
    <citation type="journal article" date="2013" name="PLoS ONE">
        <title>Genomic and secretomic analyses reveal unique features of the lignocellulolytic enzyme system of Penicillium decumbens.</title>
        <authorList>
            <person name="Liu G."/>
            <person name="Zhang L."/>
            <person name="Wei X."/>
            <person name="Zou G."/>
            <person name="Qin Y."/>
            <person name="Ma L."/>
            <person name="Li J."/>
            <person name="Zheng H."/>
            <person name="Wang S."/>
            <person name="Wang C."/>
            <person name="Xun L."/>
            <person name="Zhao G.-P."/>
            <person name="Zhou Z."/>
            <person name="Qu Y."/>
        </authorList>
    </citation>
    <scope>NUCLEOTIDE SEQUENCE [LARGE SCALE GENOMIC DNA]</scope>
    <source>
        <strain evidence="3">114-2 / CGMCC 5302</strain>
    </source>
</reference>
<dbReference type="InterPro" id="IPR014839">
    <property type="entry name" value="Crt10"/>
</dbReference>
<sequence>MSYFSGNTDRPGHEDYTIGLNRPYGPRVQAVNVEKKDQRYSIKHDNPGPTVGTWRNNLAASSQRRNLLFVAYGSDIHVWIPSGPFQLLGSQAEMVIKPVMKEPLADGYIDPTNPHTINTILVDELGRDEVLLLATDSGNVCGYHVESIFGAVKRCARSRQERPFDGAEVTPFFVENVGMSAWGLATHKFARLIAISANTGQIIVYAFALVDPSAEGLVDVVSTSDSDGVNATHADQTWVSIHTIKQLRELQKFMPRFYRSRNLRLTYRGHFDNIPHVSFANFDLDSNGMWMASTDISNRVIIWRIWDDLGPYRVYSPGHPLNNPPQRGWAVIPLDPRTFRRQKLKEDACGCEPGSALIASRTILDVSHAIENVPDASQIFFYDTPASKQSRGLGDLIECLPEDLFCSDSAGPSQSGKQEDHADDESPNDSDFDDGSQRLTRAKRPLASLFEEEDEPPAGMSFIYPEFFHGLGGLSGKDLQILEERPVHPAHQPQFFPTIHFSEHHISMAPYPVDSDFHLLSRNPLFQRFTLDQEMHSACDRFNMVKYIPDMGIVIAASQKGRVAIISLTWQEDIGYAFRLDRIVPLASQEDHHERPMTPLLGMAVGPMPGYEIPQDVPCIPRGVDPDDWLEFNYRILNPEDDTSSSSPTSADAIPSAGEDAGARTGAVSFTYRRRSMESSDFDEEANEGAKPLSDSGSEKQKESQGDHSSVSSSSNDIGEFTLPELHAFASRSYRPDENWHGTQPSRRYRLILLFCDHTVMTYEFWHNWGSEANQEGADHIA</sequence>
<organism evidence="2 3">
    <name type="scientific">Penicillium oxalicum (strain 114-2 / CGMCC 5302)</name>
    <name type="common">Penicillium decumbens</name>
    <dbReference type="NCBI Taxonomy" id="933388"/>
    <lineage>
        <taxon>Eukaryota</taxon>
        <taxon>Fungi</taxon>
        <taxon>Dikarya</taxon>
        <taxon>Ascomycota</taxon>
        <taxon>Pezizomycotina</taxon>
        <taxon>Eurotiomycetes</taxon>
        <taxon>Eurotiomycetidae</taxon>
        <taxon>Eurotiales</taxon>
        <taxon>Aspergillaceae</taxon>
        <taxon>Penicillium</taxon>
    </lineage>
</organism>
<feature type="compositionally biased region" description="Basic and acidic residues" evidence="1">
    <location>
        <begin position="697"/>
        <end position="706"/>
    </location>
</feature>
<proteinExistence type="predicted"/>
<dbReference type="AlphaFoldDB" id="S7ZE73"/>
<evidence type="ECO:0000313" key="2">
    <source>
        <dbReference type="EMBL" id="EPS28594.1"/>
    </source>
</evidence>
<dbReference type="EMBL" id="KB644411">
    <property type="protein sequence ID" value="EPS28594.1"/>
    <property type="molecule type" value="Genomic_DNA"/>
</dbReference>